<dbReference type="EMBL" id="JADFTS010000009">
    <property type="protein sequence ID" value="KAF9588353.1"/>
    <property type="molecule type" value="Genomic_DNA"/>
</dbReference>
<dbReference type="AlphaFoldDB" id="A0A835LAP0"/>
<keyword evidence="2" id="KW-1185">Reference proteome</keyword>
<evidence type="ECO:0000313" key="1">
    <source>
        <dbReference type="EMBL" id="KAF9588353.1"/>
    </source>
</evidence>
<gene>
    <name evidence="1" type="ORF">IFM89_008783</name>
</gene>
<protein>
    <submittedName>
        <fullName evidence="1">Uncharacterized protein</fullName>
    </submittedName>
</protein>
<evidence type="ECO:0000313" key="2">
    <source>
        <dbReference type="Proteomes" id="UP000631114"/>
    </source>
</evidence>
<sequence length="102" mass="11438">MSLIGDCSDLQIVLPNCMLVTIDHHGRLTMRPDQKLELGSLLSLRDQLWQFESGKAPLVDSWRNNLDYFRISTGQVLRAELESGSKYSNMTEGKMASGVLLP</sequence>
<proteinExistence type="predicted"/>
<name>A0A835LAP0_9MAGN</name>
<organism evidence="1 2">
    <name type="scientific">Coptis chinensis</name>
    <dbReference type="NCBI Taxonomy" id="261450"/>
    <lineage>
        <taxon>Eukaryota</taxon>
        <taxon>Viridiplantae</taxon>
        <taxon>Streptophyta</taxon>
        <taxon>Embryophyta</taxon>
        <taxon>Tracheophyta</taxon>
        <taxon>Spermatophyta</taxon>
        <taxon>Magnoliopsida</taxon>
        <taxon>Ranunculales</taxon>
        <taxon>Ranunculaceae</taxon>
        <taxon>Coptidoideae</taxon>
        <taxon>Coptis</taxon>
    </lineage>
</organism>
<reference evidence="1 2" key="1">
    <citation type="submission" date="2020-10" db="EMBL/GenBank/DDBJ databases">
        <title>The Coptis chinensis genome and diversification of protoberbering-type alkaloids.</title>
        <authorList>
            <person name="Wang B."/>
            <person name="Shu S."/>
            <person name="Song C."/>
            <person name="Liu Y."/>
        </authorList>
    </citation>
    <scope>NUCLEOTIDE SEQUENCE [LARGE SCALE GENOMIC DNA]</scope>
    <source>
        <strain evidence="1">HL-2020</strain>
        <tissue evidence="1">Leaf</tissue>
    </source>
</reference>
<accession>A0A835LAP0</accession>
<dbReference type="OrthoDB" id="442176at2759"/>
<comment type="caution">
    <text evidence="1">The sequence shown here is derived from an EMBL/GenBank/DDBJ whole genome shotgun (WGS) entry which is preliminary data.</text>
</comment>
<dbReference type="Proteomes" id="UP000631114">
    <property type="component" value="Unassembled WGS sequence"/>
</dbReference>